<feature type="domain" description="P-type ATPase A" evidence="12">
    <location>
        <begin position="140"/>
        <end position="240"/>
    </location>
</feature>
<dbReference type="Gene3D" id="3.40.1110.10">
    <property type="entry name" value="Calcium-transporting ATPase, cytoplasmic domain N"/>
    <property type="match status" value="1"/>
</dbReference>
<keyword evidence="11" id="KW-1003">Cell membrane</keyword>
<evidence type="ECO:0000256" key="2">
    <source>
        <dbReference type="ARBA" id="ARBA00006024"/>
    </source>
</evidence>
<dbReference type="SUPFAM" id="SSF81653">
    <property type="entry name" value="Calcium ATPase, transduction domain A"/>
    <property type="match status" value="1"/>
</dbReference>
<feature type="transmembrane region" description="Helical" evidence="11">
    <location>
        <begin position="16"/>
        <end position="40"/>
    </location>
</feature>
<dbReference type="PANTHER" id="PTHR43079">
    <property type="entry name" value="PROBABLE CADMIUM/ZINC-TRANSPORTING ATPASE HMA1"/>
    <property type="match status" value="1"/>
</dbReference>
<dbReference type="InterPro" id="IPR044492">
    <property type="entry name" value="P_typ_ATPase_HD_dom"/>
</dbReference>
<evidence type="ECO:0000256" key="1">
    <source>
        <dbReference type="ARBA" id="ARBA00004141"/>
    </source>
</evidence>
<dbReference type="SFLD" id="SFLDF00027">
    <property type="entry name" value="p-type_atpase"/>
    <property type="match status" value="1"/>
</dbReference>
<feature type="transmembrane region" description="Helical" evidence="11">
    <location>
        <begin position="52"/>
        <end position="72"/>
    </location>
</feature>
<dbReference type="Gene3D" id="2.70.150.10">
    <property type="entry name" value="Calcium-transporting ATPase, cytoplasmic transduction domain A"/>
    <property type="match status" value="1"/>
</dbReference>
<organism evidence="13 14">
    <name type="scientific">Candidatus Phytoplasma rubi</name>
    <dbReference type="NCBI Taxonomy" id="399025"/>
    <lineage>
        <taxon>Bacteria</taxon>
        <taxon>Bacillati</taxon>
        <taxon>Mycoplasmatota</taxon>
        <taxon>Mollicutes</taxon>
        <taxon>Acholeplasmatales</taxon>
        <taxon>Acholeplasmataceae</taxon>
        <taxon>Candidatus Phytoplasma</taxon>
        <taxon>16SrV (Elm yellows group)</taxon>
    </lineage>
</organism>
<dbReference type="Proteomes" id="UP001164727">
    <property type="component" value="Chromosome"/>
</dbReference>
<dbReference type="SUPFAM" id="SSF81665">
    <property type="entry name" value="Calcium ATPase, transmembrane domain M"/>
    <property type="match status" value="1"/>
</dbReference>
<keyword evidence="6 11" id="KW-0067">ATP-binding</keyword>
<dbReference type="InterPro" id="IPR001757">
    <property type="entry name" value="P_typ_ATPase"/>
</dbReference>
<feature type="transmembrane region" description="Helical" evidence="11">
    <location>
        <begin position="108"/>
        <end position="125"/>
    </location>
</feature>
<dbReference type="SFLD" id="SFLDG00002">
    <property type="entry name" value="C1.7:_P-type_atpase_like"/>
    <property type="match status" value="1"/>
</dbReference>
<gene>
    <name evidence="13" type="primary">zntA</name>
    <name evidence="13" type="ORF">RS022_08020</name>
</gene>
<dbReference type="PRINTS" id="PR00119">
    <property type="entry name" value="CATATPASE"/>
</dbReference>
<evidence type="ECO:0000256" key="9">
    <source>
        <dbReference type="ARBA" id="ARBA00022989"/>
    </source>
</evidence>
<dbReference type="PANTHER" id="PTHR43079:SF1">
    <property type="entry name" value="CADMIUM_ZINC-TRANSPORTING ATPASE HMA1, CHLOROPLASTIC-RELATED"/>
    <property type="match status" value="1"/>
</dbReference>
<dbReference type="NCBIfam" id="TIGR01494">
    <property type="entry name" value="ATPase_P-type"/>
    <property type="match status" value="1"/>
</dbReference>
<evidence type="ECO:0000256" key="8">
    <source>
        <dbReference type="ARBA" id="ARBA00022967"/>
    </source>
</evidence>
<dbReference type="InterPro" id="IPR018303">
    <property type="entry name" value="ATPase_P-typ_P_site"/>
</dbReference>
<dbReference type="InterPro" id="IPR027256">
    <property type="entry name" value="P-typ_ATPase_IB"/>
</dbReference>
<keyword evidence="10 11" id="KW-0472">Membrane</keyword>
<comment type="subcellular location">
    <subcellularLocation>
        <location evidence="11">Cell membrane</location>
    </subcellularLocation>
    <subcellularLocation>
        <location evidence="1">Membrane</location>
        <topology evidence="1">Multi-pass membrane protein</topology>
    </subcellularLocation>
</comment>
<evidence type="ECO:0000256" key="6">
    <source>
        <dbReference type="ARBA" id="ARBA00022840"/>
    </source>
</evidence>
<proteinExistence type="inferred from homology"/>
<dbReference type="InterPro" id="IPR023298">
    <property type="entry name" value="ATPase_P-typ_TM_dom_sf"/>
</dbReference>
<sequence length="659" mass="75157">MNSTLKEKEFESHKKFIYLFFIGILFYFLFFIPLEFGITFGMDDSKSNFSKIFLAIFILFLTGYPVIKEGLIKTYEQTKKNRKLTFNVHILMILVSFLSFFMKHYNESILLIIIFGGAHFLEEYVENKNQKDIKKLLDIKPKKARLLKKNNDYELIDVSDLKIGDRVMVLNGEQIPSDGVIVLGHSSIDESAITGESIPLEKKKGDKVLGSNLNLSNTLIVEITQTEDKNIFSEIIRLTEKIQNNVSKKASFINKIAPVYIKLIIFAILGFIVVSGIYNYCVYTEIKFKEILLKSMIFLTVAAPCALAVADIPATFSAISNLAKKGVLLKNGKSLGILSEVQTIVFDKTGTLTQGKIEVKEVFFNSEILENERKQYLDILWTMEKDSNHPIAFSIQKYLKENFDLNFSLKLKTTNLIGVGIEAFDKKDNHYKIAKYDIFEKVPTKIEEKTQEFLNQGQTVIYFSHNDKIIMIITIIDIVRNESKEIIEYFNKNNVNTIMLTGDNKQVAEAISSDLNLNYVLSNCLPEDKVKYINEMKEQKHIVAMVGDGVNDSPALATSDISITLQEGSDVVIDIADIVLVKNDLRKIIYAHKLSKKLNKVVWQNIIFAFFIIIVFFLINIFFQLPLPIAVIAHEGSTLLVILNCLRLRNDIEKKTLNI</sequence>
<dbReference type="RefSeq" id="WP_268849787.1">
    <property type="nucleotide sequence ID" value="NZ_CP114006.1"/>
</dbReference>
<accession>A0ABY7BUG9</accession>
<evidence type="ECO:0000313" key="14">
    <source>
        <dbReference type="Proteomes" id="UP001164727"/>
    </source>
</evidence>
<feature type="transmembrane region" description="Helical" evidence="11">
    <location>
        <begin position="259"/>
        <end position="278"/>
    </location>
</feature>
<feature type="transmembrane region" description="Helical" evidence="11">
    <location>
        <begin position="298"/>
        <end position="323"/>
    </location>
</feature>
<dbReference type="PROSITE" id="PS00154">
    <property type="entry name" value="ATPASE_E1_E2"/>
    <property type="match status" value="1"/>
</dbReference>
<keyword evidence="4 11" id="KW-0479">Metal-binding</keyword>
<protein>
    <submittedName>
        <fullName evidence="13">Lead, cadmium, zinc and mercury transporting P-type ATPase</fullName>
    </submittedName>
</protein>
<evidence type="ECO:0000256" key="4">
    <source>
        <dbReference type="ARBA" id="ARBA00022723"/>
    </source>
</evidence>
<feature type="transmembrane region" description="Helical" evidence="11">
    <location>
        <begin position="602"/>
        <end position="623"/>
    </location>
</feature>
<dbReference type="Gene3D" id="3.40.50.1000">
    <property type="entry name" value="HAD superfamily/HAD-like"/>
    <property type="match status" value="1"/>
</dbReference>
<feature type="transmembrane region" description="Helical" evidence="11">
    <location>
        <begin position="629"/>
        <end position="646"/>
    </location>
</feature>
<evidence type="ECO:0000256" key="5">
    <source>
        <dbReference type="ARBA" id="ARBA00022741"/>
    </source>
</evidence>
<keyword evidence="7" id="KW-0460">Magnesium</keyword>
<keyword evidence="3 11" id="KW-0812">Transmembrane</keyword>
<evidence type="ECO:0000256" key="3">
    <source>
        <dbReference type="ARBA" id="ARBA00022692"/>
    </source>
</evidence>
<dbReference type="InterPro" id="IPR008250">
    <property type="entry name" value="ATPase_P-typ_transduc_dom_A_sf"/>
</dbReference>
<dbReference type="EMBL" id="CP114006">
    <property type="protein sequence ID" value="WAN63607.1"/>
    <property type="molecule type" value="Genomic_DNA"/>
</dbReference>
<keyword evidence="14" id="KW-1185">Reference proteome</keyword>
<dbReference type="InterPro" id="IPR036412">
    <property type="entry name" value="HAD-like_sf"/>
</dbReference>
<feature type="transmembrane region" description="Helical" evidence="11">
    <location>
        <begin position="84"/>
        <end position="102"/>
    </location>
</feature>
<evidence type="ECO:0000256" key="10">
    <source>
        <dbReference type="ARBA" id="ARBA00023136"/>
    </source>
</evidence>
<dbReference type="Pfam" id="PF00702">
    <property type="entry name" value="Hydrolase"/>
    <property type="match status" value="1"/>
</dbReference>
<evidence type="ECO:0000256" key="7">
    <source>
        <dbReference type="ARBA" id="ARBA00022842"/>
    </source>
</evidence>
<dbReference type="Pfam" id="PF00122">
    <property type="entry name" value="E1-E2_ATPase"/>
    <property type="match status" value="1"/>
</dbReference>
<comment type="similarity">
    <text evidence="2 11">Belongs to the cation transport ATPase (P-type) (TC 3.A.3) family. Type IB subfamily.</text>
</comment>
<evidence type="ECO:0000256" key="11">
    <source>
        <dbReference type="RuleBase" id="RU362081"/>
    </source>
</evidence>
<dbReference type="InterPro" id="IPR023299">
    <property type="entry name" value="ATPase_P-typ_cyto_dom_N"/>
</dbReference>
<name>A0ABY7BUG9_9MOLU</name>
<reference evidence="13 14" key="1">
    <citation type="journal article" date="2023" name="Microbiol. Resour. Announc.">
        <title>Complete Genome of 'Candidatus Phytoplasma rubi' RS, a Phytopathogenic Bacterium Associated with Rubus Stunt Disease.</title>
        <authorList>
            <person name="Duckeck D."/>
            <person name="Zubert C."/>
            <person name="Bohm J.W."/>
            <person name="Carminati G."/>
            <person name="Schneider B."/>
            <person name="Kube M."/>
        </authorList>
    </citation>
    <scope>NUCLEOTIDE SEQUENCE [LARGE SCALE GENOMIC DNA]</scope>
    <source>
        <strain evidence="13 14">RS</strain>
    </source>
</reference>
<keyword evidence="5 11" id="KW-0547">Nucleotide-binding</keyword>
<dbReference type="InterPro" id="IPR023214">
    <property type="entry name" value="HAD_sf"/>
</dbReference>
<keyword evidence="8" id="KW-1278">Translocase</keyword>
<evidence type="ECO:0000313" key="13">
    <source>
        <dbReference type="EMBL" id="WAN63607.1"/>
    </source>
</evidence>
<dbReference type="NCBIfam" id="TIGR01525">
    <property type="entry name" value="ATPase-IB_hvy"/>
    <property type="match status" value="1"/>
</dbReference>
<dbReference type="SUPFAM" id="SSF56784">
    <property type="entry name" value="HAD-like"/>
    <property type="match status" value="1"/>
</dbReference>
<evidence type="ECO:0000259" key="12">
    <source>
        <dbReference type="Pfam" id="PF00122"/>
    </source>
</evidence>
<dbReference type="InterPro" id="IPR051949">
    <property type="entry name" value="Cation_Transport_ATPase"/>
</dbReference>
<dbReference type="InterPro" id="IPR059000">
    <property type="entry name" value="ATPase_P-type_domA"/>
</dbReference>
<dbReference type="SFLD" id="SFLDS00003">
    <property type="entry name" value="Haloacid_Dehalogenase"/>
    <property type="match status" value="1"/>
</dbReference>
<keyword evidence="9 11" id="KW-1133">Transmembrane helix</keyword>